<evidence type="ECO:0000313" key="2">
    <source>
        <dbReference type="Proteomes" id="UP000298263"/>
    </source>
</evidence>
<dbReference type="Pfam" id="PF08922">
    <property type="entry name" value="DUF1905"/>
    <property type="match status" value="1"/>
</dbReference>
<dbReference type="Proteomes" id="UP000298263">
    <property type="component" value="Unassembled WGS sequence"/>
</dbReference>
<gene>
    <name evidence="1" type="ORF">EHQ69_15110</name>
</gene>
<accession>A0A4Z1A4E9</accession>
<dbReference type="Pfam" id="PF13376">
    <property type="entry name" value="OmdA"/>
    <property type="match status" value="1"/>
</dbReference>
<evidence type="ECO:0000313" key="1">
    <source>
        <dbReference type="EMBL" id="TGL88771.1"/>
    </source>
</evidence>
<organism evidence="1 2">
    <name type="scientific">Leptospira congkakensis</name>
    <dbReference type="NCBI Taxonomy" id="2484932"/>
    <lineage>
        <taxon>Bacteria</taxon>
        <taxon>Pseudomonadati</taxon>
        <taxon>Spirochaetota</taxon>
        <taxon>Spirochaetia</taxon>
        <taxon>Leptospirales</taxon>
        <taxon>Leptospiraceae</taxon>
        <taxon>Leptospira</taxon>
    </lineage>
</organism>
<dbReference type="InterPro" id="IPR015018">
    <property type="entry name" value="DUF1905"/>
</dbReference>
<dbReference type="OrthoDB" id="328546at2"/>
<comment type="caution">
    <text evidence="1">The sequence shown here is derived from an EMBL/GenBank/DDBJ whole genome shotgun (WGS) entry which is preliminary data.</text>
</comment>
<protein>
    <submittedName>
        <fullName evidence="1">DUF1905 domain-containing protein</fullName>
    </submittedName>
</protein>
<reference evidence="1" key="1">
    <citation type="journal article" date="2019" name="PLoS Negl. Trop. Dis.">
        <title>Revisiting the worldwide diversity of Leptospira species in the environment.</title>
        <authorList>
            <person name="Vincent A.T."/>
            <person name="Schiettekatte O."/>
            <person name="Bourhy P."/>
            <person name="Veyrier F.J."/>
            <person name="Picardeau M."/>
        </authorList>
    </citation>
    <scope>NUCLEOTIDE SEQUENCE [LARGE SCALE GENOMIC DNA]</scope>
    <source>
        <strain evidence="1">201702422</strain>
    </source>
</reference>
<proteinExistence type="predicted"/>
<dbReference type="SUPFAM" id="SSF141694">
    <property type="entry name" value="AF2212/PG0164-like"/>
    <property type="match status" value="1"/>
</dbReference>
<keyword evidence="2" id="KW-1185">Reference proteome</keyword>
<dbReference type="InterPro" id="IPR037079">
    <property type="entry name" value="AF2212/PG0164-like_sf"/>
</dbReference>
<dbReference type="RefSeq" id="WP_135585417.1">
    <property type="nucleotide sequence ID" value="NZ_RQGO01000012.1"/>
</dbReference>
<dbReference type="Gene3D" id="2.40.30.100">
    <property type="entry name" value="AF2212/PG0164-like"/>
    <property type="match status" value="1"/>
</dbReference>
<dbReference type="EMBL" id="RQGP01000023">
    <property type="protein sequence ID" value="TGL88771.1"/>
    <property type="molecule type" value="Genomic_DNA"/>
</dbReference>
<name>A0A4Z1A4E9_9LEPT</name>
<sequence>MDNFPYLPFSAQIEIIGINPFVFLPNPVLRSLMQQAGTDKGKIRVYLKIEGFEFTQTLVKYNGHWRLYLNTPMRVKAKKEVGDKAKFEIRFNPEEKIHPISLELKKALNQNKTAKTNFDNLSPSLQNEIMRYISGLKSEKTKEENVTRAIQYLLGKGKFLGRGLQ</sequence>
<dbReference type="AlphaFoldDB" id="A0A4Z1A4E9"/>